<dbReference type="Proteomes" id="UP000008672">
    <property type="component" value="Unassembled WGS sequence"/>
</dbReference>
<evidence type="ECO:0000256" key="8">
    <source>
        <dbReference type="ARBA" id="ARBA00023136"/>
    </source>
</evidence>
<dbReference type="PANTHER" id="PTHR26451">
    <property type="entry name" value="G_PROTEIN_RECEP_F1_2 DOMAIN-CONTAINING PROTEIN"/>
    <property type="match status" value="1"/>
</dbReference>
<evidence type="ECO:0000256" key="1">
    <source>
        <dbReference type="ARBA" id="ARBA00004651"/>
    </source>
</evidence>
<dbReference type="Ensembl" id="ENSLACT00000007001.1">
    <property type="protein sequence ID" value="ENSLACP00000006942.1"/>
    <property type="gene ID" value="ENSLACG00000006162.1"/>
</dbReference>
<feature type="transmembrane region" description="Helical" evidence="14">
    <location>
        <begin position="144"/>
        <end position="164"/>
    </location>
</feature>
<feature type="transmembrane region" description="Helical" evidence="14">
    <location>
        <begin position="274"/>
        <end position="293"/>
    </location>
</feature>
<dbReference type="GO" id="GO:0005549">
    <property type="term" value="F:odorant binding"/>
    <property type="evidence" value="ECO:0007669"/>
    <property type="project" value="TreeGrafter"/>
</dbReference>
<evidence type="ECO:0000256" key="4">
    <source>
        <dbReference type="ARBA" id="ARBA00022692"/>
    </source>
</evidence>
<evidence type="ECO:0000256" key="13">
    <source>
        <dbReference type="RuleBase" id="RU000688"/>
    </source>
</evidence>
<dbReference type="GeneTree" id="ENSGT01030000234640"/>
<feature type="transmembrane region" description="Helical" evidence="14">
    <location>
        <begin position="24"/>
        <end position="51"/>
    </location>
</feature>
<dbReference type="AlphaFoldDB" id="H3ABC1"/>
<dbReference type="FunFam" id="1.20.1070.10:FF:000024">
    <property type="entry name" value="Olfactory receptor"/>
    <property type="match status" value="1"/>
</dbReference>
<dbReference type="Gene3D" id="1.20.1070.10">
    <property type="entry name" value="Rhodopsin 7-helix transmembrane proteins"/>
    <property type="match status" value="1"/>
</dbReference>
<comment type="subcellular location">
    <subcellularLocation>
        <location evidence="1 14">Cell membrane</location>
        <topology evidence="1 14">Multi-pass membrane protein</topology>
    </subcellularLocation>
</comment>
<keyword evidence="3 14" id="KW-0716">Sensory transduction</keyword>
<dbReference type="Pfam" id="PF13853">
    <property type="entry name" value="7tm_4"/>
    <property type="match status" value="1"/>
</dbReference>
<evidence type="ECO:0000256" key="12">
    <source>
        <dbReference type="ARBA" id="ARBA00023224"/>
    </source>
</evidence>
<dbReference type="SUPFAM" id="SSF81321">
    <property type="entry name" value="Family A G protein-coupled receptor-like"/>
    <property type="match status" value="1"/>
</dbReference>
<dbReference type="InParanoid" id="H3ABC1"/>
<evidence type="ECO:0000313" key="17">
    <source>
        <dbReference type="Proteomes" id="UP000008672"/>
    </source>
</evidence>
<name>H3ABC1_LATCH</name>
<dbReference type="PRINTS" id="PR00245">
    <property type="entry name" value="OLFACTORYR"/>
</dbReference>
<accession>H3ABC1</accession>
<keyword evidence="5 14" id="KW-0552">Olfaction</keyword>
<protein>
    <recommendedName>
        <fullName evidence="14">Olfactory receptor</fullName>
    </recommendedName>
</protein>
<evidence type="ECO:0000259" key="15">
    <source>
        <dbReference type="PROSITE" id="PS50262"/>
    </source>
</evidence>
<evidence type="ECO:0000313" key="16">
    <source>
        <dbReference type="Ensembl" id="ENSLACP00000006942.1"/>
    </source>
</evidence>
<evidence type="ECO:0000256" key="5">
    <source>
        <dbReference type="ARBA" id="ARBA00022725"/>
    </source>
</evidence>
<proteinExistence type="inferred from homology"/>
<dbReference type="EMBL" id="AFYH01238112">
    <property type="status" value="NOT_ANNOTATED_CDS"/>
    <property type="molecule type" value="Genomic_DNA"/>
</dbReference>
<reference evidence="17" key="1">
    <citation type="submission" date="2011-08" db="EMBL/GenBank/DDBJ databases">
        <title>The draft genome of Latimeria chalumnae.</title>
        <authorList>
            <person name="Di Palma F."/>
            <person name="Alfoldi J."/>
            <person name="Johnson J."/>
            <person name="Berlin A."/>
            <person name="Gnerre S."/>
            <person name="Jaffe D."/>
            <person name="MacCallum I."/>
            <person name="Young S."/>
            <person name="Walker B.J."/>
            <person name="Lander E."/>
            <person name="Lindblad-Toh K."/>
        </authorList>
    </citation>
    <scope>NUCLEOTIDE SEQUENCE [LARGE SCALE GENOMIC DNA]</scope>
    <source>
        <strain evidence="17">Wild caught</strain>
    </source>
</reference>
<keyword evidence="8 14" id="KW-0472">Membrane</keyword>
<dbReference type="PROSITE" id="PS00237">
    <property type="entry name" value="G_PROTEIN_RECEP_F1_1"/>
    <property type="match status" value="1"/>
</dbReference>
<evidence type="ECO:0000256" key="3">
    <source>
        <dbReference type="ARBA" id="ARBA00022606"/>
    </source>
</evidence>
<keyword evidence="6 14" id="KW-1133">Transmembrane helix</keyword>
<dbReference type="InterPro" id="IPR000276">
    <property type="entry name" value="GPCR_Rhodpsn"/>
</dbReference>
<dbReference type="PRINTS" id="PR00237">
    <property type="entry name" value="GPCRRHODOPSN"/>
</dbReference>
<reference evidence="16" key="3">
    <citation type="submission" date="2025-09" db="UniProtKB">
        <authorList>
            <consortium name="Ensembl"/>
        </authorList>
    </citation>
    <scope>IDENTIFICATION</scope>
</reference>
<keyword evidence="12 13" id="KW-0807">Transducer</keyword>
<keyword evidence="4 13" id="KW-0812">Transmembrane</keyword>
<dbReference type="FunCoup" id="H3ABC1">
    <property type="interactions" value="499"/>
</dbReference>
<keyword evidence="11" id="KW-0325">Glycoprotein</keyword>
<evidence type="ECO:0000256" key="9">
    <source>
        <dbReference type="ARBA" id="ARBA00023157"/>
    </source>
</evidence>
<keyword evidence="9" id="KW-1015">Disulfide bond</keyword>
<organism evidence="16 17">
    <name type="scientific">Latimeria chalumnae</name>
    <name type="common">Coelacanth</name>
    <dbReference type="NCBI Taxonomy" id="7897"/>
    <lineage>
        <taxon>Eukaryota</taxon>
        <taxon>Metazoa</taxon>
        <taxon>Chordata</taxon>
        <taxon>Craniata</taxon>
        <taxon>Vertebrata</taxon>
        <taxon>Euteleostomi</taxon>
        <taxon>Coelacanthiformes</taxon>
        <taxon>Coelacanthidae</taxon>
        <taxon>Latimeria</taxon>
    </lineage>
</organism>
<reference evidence="16" key="2">
    <citation type="submission" date="2025-08" db="UniProtKB">
        <authorList>
            <consortium name="Ensembl"/>
        </authorList>
    </citation>
    <scope>IDENTIFICATION</scope>
</reference>
<feature type="domain" description="G-protein coupled receptors family 1 profile" evidence="15">
    <location>
        <begin position="41"/>
        <end position="291"/>
    </location>
</feature>
<evidence type="ECO:0000256" key="11">
    <source>
        <dbReference type="ARBA" id="ARBA00023180"/>
    </source>
</evidence>
<feature type="transmembrane region" description="Helical" evidence="14">
    <location>
        <begin position="239"/>
        <end position="262"/>
    </location>
</feature>
<dbReference type="InterPro" id="IPR017452">
    <property type="entry name" value="GPCR_Rhodpsn_7TM"/>
</dbReference>
<sequence>IMKDIYNITTTFILAGFGKTTSSAYLYFASSFVLYAVTIFVNAFLIAVLFLEENLRGPMYTCLRHLTFNELCGSTAILPHLMANLLSESKTISYSACFAQLFFIYTYGTVELTVLTVMAYDRYVAICNPLRYGNIMSDTKTHRLLIFAWVYSLLTTFLLVIQSLRLPLCSSRIDQLFCDNVTIMNLSCVDSSSNNIFAIFLIALSIVSPSLVIVYSYIRILIVCLKASKEARAKALNTCLSHLLTFFIFIIGVFAVVIGNRIKTKAVPVSVNNILSLGFLTIPPLFNPIIYGMKTANIRTGIKNIL</sequence>
<dbReference type="GO" id="GO:0004930">
    <property type="term" value="F:G protein-coupled receptor activity"/>
    <property type="evidence" value="ECO:0007669"/>
    <property type="project" value="UniProtKB-KW"/>
</dbReference>
<keyword evidence="7 13" id="KW-0297">G-protein coupled receptor</keyword>
<evidence type="ECO:0000256" key="14">
    <source>
        <dbReference type="RuleBase" id="RU363047"/>
    </source>
</evidence>
<evidence type="ECO:0000256" key="2">
    <source>
        <dbReference type="ARBA" id="ARBA00022475"/>
    </source>
</evidence>
<keyword evidence="2 14" id="KW-1003">Cell membrane</keyword>
<dbReference type="HOGENOM" id="CLU_012526_0_1_1"/>
<feature type="transmembrane region" description="Helical" evidence="14">
    <location>
        <begin position="196"/>
        <end position="218"/>
    </location>
</feature>
<dbReference type="PROSITE" id="PS50262">
    <property type="entry name" value="G_PROTEIN_RECEP_F1_2"/>
    <property type="match status" value="1"/>
</dbReference>
<dbReference type="InterPro" id="IPR000725">
    <property type="entry name" value="Olfact_rcpt"/>
</dbReference>
<dbReference type="InterPro" id="IPR052921">
    <property type="entry name" value="GPCR1_Superfamily_Member"/>
</dbReference>
<dbReference type="PANTHER" id="PTHR26451:SF860">
    <property type="entry name" value="ODORANT RECEPTOR-RELATED"/>
    <property type="match status" value="1"/>
</dbReference>
<dbReference type="GO" id="GO:0004984">
    <property type="term" value="F:olfactory receptor activity"/>
    <property type="evidence" value="ECO:0007669"/>
    <property type="project" value="InterPro"/>
</dbReference>
<comment type="similarity">
    <text evidence="13">Belongs to the G-protein coupled receptor 1 family.</text>
</comment>
<feature type="transmembrane region" description="Helical" evidence="14">
    <location>
        <begin position="102"/>
        <end position="123"/>
    </location>
</feature>
<evidence type="ECO:0000256" key="6">
    <source>
        <dbReference type="ARBA" id="ARBA00022989"/>
    </source>
</evidence>
<keyword evidence="10 13" id="KW-0675">Receptor</keyword>
<dbReference type="GO" id="GO:0005886">
    <property type="term" value="C:plasma membrane"/>
    <property type="evidence" value="ECO:0007669"/>
    <property type="project" value="UniProtKB-SubCell"/>
</dbReference>
<keyword evidence="17" id="KW-1185">Reference proteome</keyword>
<evidence type="ECO:0000256" key="10">
    <source>
        <dbReference type="ARBA" id="ARBA00023170"/>
    </source>
</evidence>
<evidence type="ECO:0000256" key="7">
    <source>
        <dbReference type="ARBA" id="ARBA00023040"/>
    </source>
</evidence>